<protein>
    <recommendedName>
        <fullName evidence="6">Galactose oxidase</fullName>
    </recommendedName>
</protein>
<keyword evidence="2" id="KW-0677">Repeat</keyword>
<dbReference type="EMBL" id="AP028214">
    <property type="protein sequence ID" value="BEI90362.1"/>
    <property type="molecule type" value="Genomic_DNA"/>
</dbReference>
<keyword evidence="5" id="KW-1185">Reference proteome</keyword>
<feature type="region of interest" description="Disordered" evidence="3">
    <location>
        <begin position="731"/>
        <end position="750"/>
    </location>
</feature>
<dbReference type="Pfam" id="PF01344">
    <property type="entry name" value="Kelch_1"/>
    <property type="match status" value="1"/>
</dbReference>
<evidence type="ECO:0000256" key="3">
    <source>
        <dbReference type="SAM" id="MobiDB-lite"/>
    </source>
</evidence>
<feature type="region of interest" description="Disordered" evidence="3">
    <location>
        <begin position="278"/>
        <end position="385"/>
    </location>
</feature>
<evidence type="ECO:0000256" key="2">
    <source>
        <dbReference type="ARBA" id="ARBA00022737"/>
    </source>
</evidence>
<feature type="compositionally biased region" description="Low complexity" evidence="3">
    <location>
        <begin position="208"/>
        <end position="248"/>
    </location>
</feature>
<dbReference type="PANTHER" id="PTHR46093">
    <property type="entry name" value="ACYL-COA-BINDING DOMAIN-CONTAINING PROTEIN 5"/>
    <property type="match status" value="1"/>
</dbReference>
<feature type="region of interest" description="Disordered" evidence="3">
    <location>
        <begin position="197"/>
        <end position="249"/>
    </location>
</feature>
<dbReference type="SUPFAM" id="SSF117281">
    <property type="entry name" value="Kelch motif"/>
    <property type="match status" value="2"/>
</dbReference>
<accession>A0AA48ICJ5</accession>
<dbReference type="InterPro" id="IPR006652">
    <property type="entry name" value="Kelch_1"/>
</dbReference>
<feature type="compositionally biased region" description="Polar residues" evidence="3">
    <location>
        <begin position="306"/>
        <end position="334"/>
    </location>
</feature>
<evidence type="ECO:0000256" key="1">
    <source>
        <dbReference type="ARBA" id="ARBA00022441"/>
    </source>
</evidence>
<dbReference type="InterPro" id="IPR015915">
    <property type="entry name" value="Kelch-typ_b-propeller"/>
</dbReference>
<dbReference type="PANTHER" id="PTHR46093:SF18">
    <property type="entry name" value="FIBRONECTIN TYPE-III DOMAIN-CONTAINING PROTEIN"/>
    <property type="match status" value="1"/>
</dbReference>
<dbReference type="Pfam" id="PF24681">
    <property type="entry name" value="Kelch_KLHDC2_KLHL20_DRC7"/>
    <property type="match status" value="1"/>
</dbReference>
<dbReference type="GeneID" id="85494232"/>
<reference evidence="4" key="1">
    <citation type="journal article" date="2023" name="BMC Genomics">
        <title>Chromosome-level genome assemblies of Cutaneotrichosporon spp. (Trichosporonales, Basidiomycota) reveal imbalanced evolution between nucleotide sequences and chromosome synteny.</title>
        <authorList>
            <person name="Kobayashi Y."/>
            <person name="Kayamori A."/>
            <person name="Aoki K."/>
            <person name="Shiwa Y."/>
            <person name="Matsutani M."/>
            <person name="Fujita N."/>
            <person name="Sugita T."/>
            <person name="Iwasaki W."/>
            <person name="Tanaka N."/>
            <person name="Takashima M."/>
        </authorList>
    </citation>
    <scope>NUCLEOTIDE SEQUENCE</scope>
    <source>
        <strain evidence="4">HIS019</strain>
    </source>
</reference>
<evidence type="ECO:0008006" key="6">
    <source>
        <dbReference type="Google" id="ProtNLM"/>
    </source>
</evidence>
<dbReference type="Proteomes" id="UP001233271">
    <property type="component" value="Chromosome 3"/>
</dbReference>
<feature type="compositionally biased region" description="Polar residues" evidence="3">
    <location>
        <begin position="278"/>
        <end position="293"/>
    </location>
</feature>
<proteinExistence type="predicted"/>
<feature type="compositionally biased region" description="Polar residues" evidence="3">
    <location>
        <begin position="7"/>
        <end position="17"/>
    </location>
</feature>
<sequence length="750" mass="78746">MEANGRQRASLSGSSTFRRLPTLTRSPFRRAEKSSSPTRPPPPLETETLSRNNNSAFPSLARVVVDDSSLSSALFGSQISSISEDASTTPSLVPSSATTTSPLFQTLSLHQPQQGSASASATTSPIIGTGLELSSSIPKSASTTGFYGALPSSPISPYPYSTKVSQRTPMPATTLPAIGSSPVAGFDLQPITYPAHLAQTRPPQPQDSTATSPSSPIPSNTPAASSPPQASASSVPGGTPGAAPAVPARSAHRYRDFTLGNSQSAFASAMNLTTSNLQPPASMSSLGINGSQSPAPPVDSGAIGLPSSSSAAAGTRRPSSSGGRKPTASAQGPASRSDRRGGDKDDPDSAEDGGKRSRQPSEGGQHVRRPPKARERGDANKATADDGEVLLAPILPAAKVARAPASSMYFSPVPAHGRPPGQALRAHTGTLVGDRIWFLGGVDARSCWRGVASFDTESLQWSTVETHGQALPPLRAHTTTLVGDQLYIFGGGDGPTYSNDVWVFDTITHRFSKPHISTPKANLPPPRRAHTTVLYRHFLVVFGGGNGQAALNDVWALDVSDPSRLTWHEWRTRGDVPQKKGYHTANLIGDKMIVFGGSDGHASFADVHVLNLQTMTWTLVPTEVKHNRLSHTSTQVGSYLFVIGGHNGQTYAQDVLLFNLTTLAWESKVPKGVPPPARGYHVAVLHDARIFISGGYNGVAVFDDLWSLDLGAGAYLPQVTTFEVNEQSDHLRMMGSGPTKNGPSGAGGRI</sequence>
<keyword evidence="1" id="KW-0880">Kelch repeat</keyword>
<organism evidence="4 5">
    <name type="scientific">Cutaneotrichosporon cavernicola</name>
    <dbReference type="NCBI Taxonomy" id="279322"/>
    <lineage>
        <taxon>Eukaryota</taxon>
        <taxon>Fungi</taxon>
        <taxon>Dikarya</taxon>
        <taxon>Basidiomycota</taxon>
        <taxon>Agaricomycotina</taxon>
        <taxon>Tremellomycetes</taxon>
        <taxon>Trichosporonales</taxon>
        <taxon>Trichosporonaceae</taxon>
        <taxon>Cutaneotrichosporon</taxon>
    </lineage>
</organism>
<dbReference type="KEGG" id="ccac:CcaHIS019_0304320"/>
<gene>
    <name evidence="4" type="ORF">CcaverHIS019_0304320</name>
</gene>
<dbReference type="Gene3D" id="2.120.10.80">
    <property type="entry name" value="Kelch-type beta propeller"/>
    <property type="match status" value="2"/>
</dbReference>
<evidence type="ECO:0000313" key="4">
    <source>
        <dbReference type="EMBL" id="BEI90362.1"/>
    </source>
</evidence>
<dbReference type="RefSeq" id="XP_060455627.1">
    <property type="nucleotide sequence ID" value="XM_060598877.1"/>
</dbReference>
<evidence type="ECO:0000313" key="5">
    <source>
        <dbReference type="Proteomes" id="UP001233271"/>
    </source>
</evidence>
<dbReference type="AlphaFoldDB" id="A0AA48ICJ5"/>
<dbReference type="SMART" id="SM00612">
    <property type="entry name" value="Kelch"/>
    <property type="match status" value="4"/>
</dbReference>
<feature type="region of interest" description="Disordered" evidence="3">
    <location>
        <begin position="1"/>
        <end position="55"/>
    </location>
</feature>
<name>A0AA48ICJ5_9TREE</name>